<reference evidence="1" key="1">
    <citation type="journal article" date="2021" name="Proc. Natl. Acad. Sci. U.S.A.">
        <title>A Catalog of Tens of Thousands of Viruses from Human Metagenomes Reveals Hidden Associations with Chronic Diseases.</title>
        <authorList>
            <person name="Tisza M.J."/>
            <person name="Buck C.B."/>
        </authorList>
    </citation>
    <scope>NUCLEOTIDE SEQUENCE</scope>
    <source>
        <strain evidence="1">CtZ2t4</strain>
    </source>
</reference>
<dbReference type="Gene3D" id="3.10.450.40">
    <property type="match status" value="1"/>
</dbReference>
<sequence>MAFKLNLNTRNLEIDSDKHIAIADKTHDIRQRITLKIEMMRGEWFLDENEGIPWLEIFSLTGEEQEQRAKSEVRKVLNNDKAVVEIKRLEVKQDPKTAVLTINFTILCTDKNEYTIIIKKGGVQ</sequence>
<name>A0A8S5SSQ2_9CAUD</name>
<dbReference type="EMBL" id="BK032664">
    <property type="protein sequence ID" value="DAF53835.1"/>
    <property type="molecule type" value="Genomic_DNA"/>
</dbReference>
<protein>
    <submittedName>
        <fullName evidence="1">Uncharacterized protein</fullName>
    </submittedName>
</protein>
<dbReference type="InterPro" id="IPR020288">
    <property type="entry name" value="Sheath_initiator"/>
</dbReference>
<evidence type="ECO:0000313" key="1">
    <source>
        <dbReference type="EMBL" id="DAF53835.1"/>
    </source>
</evidence>
<accession>A0A8S5SSQ2</accession>
<proteinExistence type="predicted"/>
<organism evidence="1">
    <name type="scientific">Myoviridae sp. ctZ2t4</name>
    <dbReference type="NCBI Taxonomy" id="2827693"/>
    <lineage>
        <taxon>Viruses</taxon>
        <taxon>Duplodnaviria</taxon>
        <taxon>Heunggongvirae</taxon>
        <taxon>Uroviricota</taxon>
        <taxon>Caudoviricetes</taxon>
    </lineage>
</organism>
<dbReference type="Pfam" id="PF10934">
    <property type="entry name" value="Sheath_initiator"/>
    <property type="match status" value="1"/>
</dbReference>